<feature type="chain" id="PRO_5046285057" description="PKD domain-containing protein" evidence="1">
    <location>
        <begin position="41"/>
        <end position="256"/>
    </location>
</feature>
<dbReference type="RefSeq" id="WP_167987070.1">
    <property type="nucleotide sequence ID" value="NZ_JAATEJ010000043.1"/>
</dbReference>
<evidence type="ECO:0000313" key="3">
    <source>
        <dbReference type="Proteomes" id="UP000734511"/>
    </source>
</evidence>
<dbReference type="Proteomes" id="UP000734511">
    <property type="component" value="Unassembled WGS sequence"/>
</dbReference>
<comment type="caution">
    <text evidence="2">The sequence shown here is derived from an EMBL/GenBank/DDBJ whole genome shotgun (WGS) entry which is preliminary data.</text>
</comment>
<dbReference type="EMBL" id="JAATEJ010000043">
    <property type="protein sequence ID" value="NJP48246.1"/>
    <property type="molecule type" value="Genomic_DNA"/>
</dbReference>
<name>A0ABX0ZYG3_9ACTN</name>
<gene>
    <name evidence="2" type="ORF">HCN08_33325</name>
</gene>
<keyword evidence="1" id="KW-0732">Signal</keyword>
<evidence type="ECO:0008006" key="4">
    <source>
        <dbReference type="Google" id="ProtNLM"/>
    </source>
</evidence>
<reference evidence="2 3" key="1">
    <citation type="submission" date="2020-03" db="EMBL/GenBank/DDBJ databases">
        <title>WGS of actinomycetes isolated from Thailand.</title>
        <authorList>
            <person name="Thawai C."/>
        </authorList>
    </citation>
    <scope>NUCLEOTIDE SEQUENCE [LARGE SCALE GENOMIC DNA]</scope>
    <source>
        <strain evidence="2 3">PRB2-1</strain>
    </source>
</reference>
<protein>
    <recommendedName>
        <fullName evidence="4">PKD domain-containing protein</fullName>
    </recommendedName>
</protein>
<keyword evidence="3" id="KW-1185">Reference proteome</keyword>
<sequence length="256" mass="26402">MKTALGRTRGARSRRHATLLGAIAGGSVLLLTLATGPAQAAGTAGTIDIGHVDGLHVALNEDGDQLVLGSNVDEDDYLPGSGFEAGYYPGSEVDASHGTPEYDFTVPAANFDYEPTAYPDTWVLPADEPPSFGTDPILYLGIAGTGEDLPAHGTSGPDVAYSLFNGLSTTDHITFDISLVSAPAGGASDIPSADVLGADEWGLTFDLGGSATEPIHHHFDWTFSHAGVYTFAVTASSDNAAVADSAPVVYQFTVES</sequence>
<feature type="signal peptide" evidence="1">
    <location>
        <begin position="1"/>
        <end position="40"/>
    </location>
</feature>
<proteinExistence type="predicted"/>
<evidence type="ECO:0000256" key="1">
    <source>
        <dbReference type="SAM" id="SignalP"/>
    </source>
</evidence>
<evidence type="ECO:0000313" key="2">
    <source>
        <dbReference type="EMBL" id="NJP48246.1"/>
    </source>
</evidence>
<accession>A0ABX0ZYG3</accession>
<organism evidence="2 3">
    <name type="scientific">Actinacidiphila epipremni</name>
    <dbReference type="NCBI Taxonomy" id="2053013"/>
    <lineage>
        <taxon>Bacteria</taxon>
        <taxon>Bacillati</taxon>
        <taxon>Actinomycetota</taxon>
        <taxon>Actinomycetes</taxon>
        <taxon>Kitasatosporales</taxon>
        <taxon>Streptomycetaceae</taxon>
        <taxon>Actinacidiphila</taxon>
    </lineage>
</organism>